<name>A0A8T2JGL9_9PIPI</name>
<accession>A0A8T2JGL9</accession>
<evidence type="ECO:0000256" key="1">
    <source>
        <dbReference type="SAM" id="Phobius"/>
    </source>
</evidence>
<dbReference type="AlphaFoldDB" id="A0A8T2JGL9"/>
<keyword evidence="1" id="KW-0472">Membrane</keyword>
<reference evidence="2" key="1">
    <citation type="thesis" date="2020" institute="ProQuest LLC" country="789 East Eisenhower Parkway, Ann Arbor, MI, USA">
        <title>Comparative Genomics and Chromosome Evolution.</title>
        <authorList>
            <person name="Mudd A.B."/>
        </authorList>
    </citation>
    <scope>NUCLEOTIDE SEQUENCE</scope>
    <source>
        <strain evidence="2">Female2</strain>
        <tissue evidence="2">Blood</tissue>
    </source>
</reference>
<dbReference type="Proteomes" id="UP000812440">
    <property type="component" value="Chromosome 6"/>
</dbReference>
<evidence type="ECO:0000313" key="2">
    <source>
        <dbReference type="EMBL" id="KAG8442713.1"/>
    </source>
</evidence>
<dbReference type="EMBL" id="JAACNH010000005">
    <property type="protein sequence ID" value="KAG8442713.1"/>
    <property type="molecule type" value="Genomic_DNA"/>
</dbReference>
<proteinExistence type="predicted"/>
<keyword evidence="1" id="KW-0812">Transmembrane</keyword>
<keyword evidence="1" id="KW-1133">Transmembrane helix</keyword>
<sequence>MGDVHVKKSPFVHKNEYMNYQDCFSPVLKKKAMTNIYLFWLKDFRRTDCLQYFLFTKYLFYTKLLKSNNIRTSLCIFFYTLYDMIILMFVFYRYKISLLSERNLFL</sequence>
<gene>
    <name evidence="2" type="ORF">GDO86_011492</name>
</gene>
<evidence type="ECO:0000313" key="3">
    <source>
        <dbReference type="Proteomes" id="UP000812440"/>
    </source>
</evidence>
<comment type="caution">
    <text evidence="2">The sequence shown here is derived from an EMBL/GenBank/DDBJ whole genome shotgun (WGS) entry which is preliminary data.</text>
</comment>
<keyword evidence="3" id="KW-1185">Reference proteome</keyword>
<organism evidence="2 3">
    <name type="scientific">Hymenochirus boettgeri</name>
    <name type="common">Congo dwarf clawed frog</name>
    <dbReference type="NCBI Taxonomy" id="247094"/>
    <lineage>
        <taxon>Eukaryota</taxon>
        <taxon>Metazoa</taxon>
        <taxon>Chordata</taxon>
        <taxon>Craniata</taxon>
        <taxon>Vertebrata</taxon>
        <taxon>Euteleostomi</taxon>
        <taxon>Amphibia</taxon>
        <taxon>Batrachia</taxon>
        <taxon>Anura</taxon>
        <taxon>Pipoidea</taxon>
        <taxon>Pipidae</taxon>
        <taxon>Pipinae</taxon>
        <taxon>Hymenochirus</taxon>
    </lineage>
</organism>
<protein>
    <submittedName>
        <fullName evidence="2">Uncharacterized protein</fullName>
    </submittedName>
</protein>
<feature type="transmembrane region" description="Helical" evidence="1">
    <location>
        <begin position="70"/>
        <end position="92"/>
    </location>
</feature>